<organism evidence="1 2">
    <name type="scientific">Ahniella affigens</name>
    <dbReference type="NCBI Taxonomy" id="2021234"/>
    <lineage>
        <taxon>Bacteria</taxon>
        <taxon>Pseudomonadati</taxon>
        <taxon>Pseudomonadota</taxon>
        <taxon>Gammaproteobacteria</taxon>
        <taxon>Lysobacterales</taxon>
        <taxon>Rhodanobacteraceae</taxon>
        <taxon>Ahniella</taxon>
    </lineage>
</organism>
<sequence>MAGKKWAAFTLSDKAFDYAGDKLDKAWAKLHVGDQEPFPDEARIGKLLKGNSKLGKAADAAKIAATLQDAWRAYHRGDFQQAFEAGEALGPLGASVACKAIGIHAAHLVADEKEKLKRFETAVGLAEAAIAALPKEANSHYFHAFALGRYSQQISITKALAQGLAGKVKASLEATLELCPKHADAHTAMALYHAEIVGKVGGMLASLTYGAKPAIAEEHLKQAMKLAPDVPIVHIEQGNALLLLYGDKKEKDAIACYEKAVKLKPREAMDALDIAGAKAELE</sequence>
<evidence type="ECO:0008006" key="3">
    <source>
        <dbReference type="Google" id="ProtNLM"/>
    </source>
</evidence>
<dbReference type="RefSeq" id="WP_106890322.1">
    <property type="nucleotide sequence ID" value="NZ_CP027860.1"/>
</dbReference>
<dbReference type="AlphaFoldDB" id="A0A2P1PNG7"/>
<keyword evidence="2" id="KW-1185">Reference proteome</keyword>
<dbReference type="OrthoDB" id="6353325at2"/>
<name>A0A2P1PNG7_9GAMM</name>
<dbReference type="Proteomes" id="UP000241074">
    <property type="component" value="Chromosome"/>
</dbReference>
<dbReference type="EMBL" id="CP027860">
    <property type="protein sequence ID" value="AVP96393.1"/>
    <property type="molecule type" value="Genomic_DNA"/>
</dbReference>
<dbReference type="InterPro" id="IPR011990">
    <property type="entry name" value="TPR-like_helical_dom_sf"/>
</dbReference>
<dbReference type="SUPFAM" id="SSF48452">
    <property type="entry name" value="TPR-like"/>
    <property type="match status" value="1"/>
</dbReference>
<dbReference type="Gene3D" id="1.25.40.10">
    <property type="entry name" value="Tetratricopeptide repeat domain"/>
    <property type="match status" value="1"/>
</dbReference>
<reference evidence="1 2" key="1">
    <citation type="submission" date="2018-03" db="EMBL/GenBank/DDBJ databases">
        <title>Ahniella affigens gen. nov., sp. nov., a gammaproteobacterium isolated from sandy soil near a stream.</title>
        <authorList>
            <person name="Ko Y."/>
            <person name="Kim J.-H."/>
        </authorList>
    </citation>
    <scope>NUCLEOTIDE SEQUENCE [LARGE SCALE GENOMIC DNA]</scope>
    <source>
        <strain evidence="1 2">D13</strain>
    </source>
</reference>
<gene>
    <name evidence="1" type="ORF">C7S18_03935</name>
</gene>
<evidence type="ECO:0000313" key="1">
    <source>
        <dbReference type="EMBL" id="AVP96393.1"/>
    </source>
</evidence>
<accession>A0A2P1PNG7</accession>
<evidence type="ECO:0000313" key="2">
    <source>
        <dbReference type="Proteomes" id="UP000241074"/>
    </source>
</evidence>
<protein>
    <recommendedName>
        <fullName evidence="3">Tetratricopeptide repeat protein</fullName>
    </recommendedName>
</protein>
<reference evidence="1 2" key="2">
    <citation type="submission" date="2018-03" db="EMBL/GenBank/DDBJ databases">
        <authorList>
            <person name="Keele B.F."/>
        </authorList>
    </citation>
    <scope>NUCLEOTIDE SEQUENCE [LARGE SCALE GENOMIC DNA]</scope>
    <source>
        <strain evidence="1 2">D13</strain>
    </source>
</reference>
<dbReference type="KEGG" id="xba:C7S18_03935"/>
<proteinExistence type="predicted"/>